<accession>A0AAE3Y968</accession>
<evidence type="ECO:0000313" key="1">
    <source>
        <dbReference type="EMBL" id="MDR6525878.1"/>
    </source>
</evidence>
<dbReference type="Proteomes" id="UP001184861">
    <property type="component" value="Unassembled WGS sequence"/>
</dbReference>
<proteinExistence type="predicted"/>
<comment type="caution">
    <text evidence="1">The sequence shown here is derived from an EMBL/GenBank/DDBJ whole genome shotgun (WGS) entry which is preliminary data.</text>
</comment>
<gene>
    <name evidence="1" type="ORF">J2787_001248</name>
</gene>
<dbReference type="AlphaFoldDB" id="A0AAE3Y968"/>
<organism evidence="1 2">
    <name type="scientific">Chryseobacterium rhizosphaerae</name>
    <dbReference type="NCBI Taxonomy" id="395937"/>
    <lineage>
        <taxon>Bacteria</taxon>
        <taxon>Pseudomonadati</taxon>
        <taxon>Bacteroidota</taxon>
        <taxon>Flavobacteriia</taxon>
        <taxon>Flavobacteriales</taxon>
        <taxon>Weeksellaceae</taxon>
        <taxon>Chryseobacterium group</taxon>
        <taxon>Chryseobacterium</taxon>
    </lineage>
</organism>
<dbReference type="EMBL" id="JAVDQY010000001">
    <property type="protein sequence ID" value="MDR6525878.1"/>
    <property type="molecule type" value="Genomic_DNA"/>
</dbReference>
<protein>
    <submittedName>
        <fullName evidence="1">Uncharacterized protein</fullName>
    </submittedName>
</protein>
<reference evidence="1" key="1">
    <citation type="submission" date="2023-07" db="EMBL/GenBank/DDBJ databases">
        <title>Sorghum-associated microbial communities from plants grown in Nebraska, USA.</title>
        <authorList>
            <person name="Schachtman D."/>
        </authorList>
    </citation>
    <scope>NUCLEOTIDE SEQUENCE</scope>
    <source>
        <strain evidence="1">DS2360</strain>
    </source>
</reference>
<name>A0AAE3Y968_9FLAO</name>
<evidence type="ECO:0000313" key="2">
    <source>
        <dbReference type="Proteomes" id="UP001184861"/>
    </source>
</evidence>
<sequence length="128" mass="14922">MDITAILQKAIYANMNWKHSIFCSVIETLSHHYITDIEIDSEKISVLSTENKIIGYICLNYPLIFIENNYASQVDNILSAFDSIQYIRVKTLHDQYLSIDPDIYNTCFDYMENLTSFSAEDFYFCNVT</sequence>